<dbReference type="Pfam" id="PF07683">
    <property type="entry name" value="CobW_C"/>
    <property type="match status" value="1"/>
</dbReference>
<dbReference type="InterPro" id="IPR027417">
    <property type="entry name" value="P-loop_NTPase"/>
</dbReference>
<feature type="domain" description="CobW C-terminal" evidence="4">
    <location>
        <begin position="257"/>
        <end position="328"/>
    </location>
</feature>
<comment type="function">
    <text evidence="1">Zinc chaperone that directly transfers zinc cofactor to target proteins, thereby activating them. Zinc is transferred from the CXCC motif in the GTPase domain to the zinc binding site in target proteins in a process requiring GTP hydrolysis.</text>
</comment>
<dbReference type="SUPFAM" id="SSF52540">
    <property type="entry name" value="P-loop containing nucleoside triphosphate hydrolases"/>
    <property type="match status" value="1"/>
</dbReference>
<dbReference type="Proteomes" id="UP000050416">
    <property type="component" value="Unassembled WGS sequence"/>
</dbReference>
<comment type="caution">
    <text evidence="5">The sequence shown here is derived from an EMBL/GenBank/DDBJ whole genome shotgun (WGS) entry which is preliminary data.</text>
</comment>
<dbReference type="CDD" id="cd03112">
    <property type="entry name" value="CobW-like"/>
    <property type="match status" value="1"/>
</dbReference>
<dbReference type="PANTHER" id="PTHR13748:SF46">
    <property type="entry name" value="ZINC CHAPERONE YEIR"/>
    <property type="match status" value="1"/>
</dbReference>
<proteinExistence type="predicted"/>
<dbReference type="GO" id="GO:0005737">
    <property type="term" value="C:cytoplasm"/>
    <property type="evidence" value="ECO:0007669"/>
    <property type="project" value="TreeGrafter"/>
</dbReference>
<feature type="region of interest" description="Disordered" evidence="2">
    <location>
        <begin position="210"/>
        <end position="229"/>
    </location>
</feature>
<dbReference type="EMBL" id="LJZQ01000041">
    <property type="protein sequence ID" value="KPQ26868.1"/>
    <property type="molecule type" value="Genomic_DNA"/>
</dbReference>
<gene>
    <name evidence="5" type="ORF">HLUCCX14_17015</name>
</gene>
<protein>
    <submittedName>
        <fullName evidence="5">Putative GTPases (G3E family)</fullName>
    </submittedName>
</protein>
<dbReference type="PATRIC" id="fig|1305731.5.peg.2367"/>
<evidence type="ECO:0000259" key="3">
    <source>
        <dbReference type="Pfam" id="PF02492"/>
    </source>
</evidence>
<evidence type="ECO:0000256" key="2">
    <source>
        <dbReference type="SAM" id="MobiDB-lite"/>
    </source>
</evidence>
<dbReference type="PANTHER" id="PTHR13748">
    <property type="entry name" value="COBW-RELATED"/>
    <property type="match status" value="1"/>
</dbReference>
<dbReference type="Pfam" id="PF02492">
    <property type="entry name" value="cobW"/>
    <property type="match status" value="1"/>
</dbReference>
<evidence type="ECO:0000313" key="6">
    <source>
        <dbReference type="Proteomes" id="UP000050416"/>
    </source>
</evidence>
<organism evidence="5 6">
    <name type="scientific">Marinobacter excellens HL-55</name>
    <dbReference type="NCBI Taxonomy" id="1305731"/>
    <lineage>
        <taxon>Bacteria</taxon>
        <taxon>Pseudomonadati</taxon>
        <taxon>Pseudomonadota</taxon>
        <taxon>Gammaproteobacteria</taxon>
        <taxon>Pseudomonadales</taxon>
        <taxon>Marinobacteraceae</taxon>
        <taxon>Marinobacter</taxon>
    </lineage>
</organism>
<dbReference type="AlphaFoldDB" id="A0A0P7Y9E5"/>
<accession>A0A0P7Y9E5</accession>
<dbReference type="Gene3D" id="3.40.50.300">
    <property type="entry name" value="P-loop containing nucleotide triphosphate hydrolases"/>
    <property type="match status" value="1"/>
</dbReference>
<feature type="domain" description="CobW/HypB/UreG nucleotide-binding" evidence="3">
    <location>
        <begin position="11"/>
        <end position="184"/>
    </location>
</feature>
<dbReference type="STRING" id="1305731.GCA_000934705_00176"/>
<evidence type="ECO:0000256" key="1">
    <source>
        <dbReference type="ARBA" id="ARBA00045658"/>
    </source>
</evidence>
<reference evidence="5 6" key="1">
    <citation type="submission" date="2015-09" db="EMBL/GenBank/DDBJ databases">
        <title>Identification and resolution of microdiversity through metagenomic sequencing of parallel consortia.</title>
        <authorList>
            <person name="Nelson W.C."/>
            <person name="Romine M.F."/>
            <person name="Lindemann S.R."/>
        </authorList>
    </citation>
    <scope>NUCLEOTIDE SEQUENCE [LARGE SCALE GENOMIC DNA]</scope>
    <source>
        <strain evidence="5">HL-55</strain>
    </source>
</reference>
<dbReference type="InterPro" id="IPR011629">
    <property type="entry name" value="CobW-like_C"/>
</dbReference>
<evidence type="ECO:0000313" key="5">
    <source>
        <dbReference type="EMBL" id="KPQ26868.1"/>
    </source>
</evidence>
<dbReference type="InterPro" id="IPR003495">
    <property type="entry name" value="CobW/HypB/UreG_nucleotide-bd"/>
</dbReference>
<dbReference type="InterPro" id="IPR051316">
    <property type="entry name" value="Zinc-reg_GTPase_activator"/>
</dbReference>
<evidence type="ECO:0000259" key="4">
    <source>
        <dbReference type="Pfam" id="PF07683"/>
    </source>
</evidence>
<name>A0A0P7Y9E5_9GAMM</name>
<sequence>MTAAGSSTPIPTHLVLGFLGAGKTTAILNLLKQKPEDEQWAVLVNEFGEVGIDGALLANKGVAIKEVPGGCMCCVSGLPMQIGLNSLIGFSRPDRLFIEPTGLGHPSQVIETLTGEFYRDLLHLSAAVCLVDPRRLKEERVLASRQFHDQIAVAEVLVASKSDLCTAEQLRRFDSWARDWEPAKRRIGQISNGQLPVEWLAGESESLPAQFPDSHRHHHHHHEEEVLPDKPSLAEEPWQYYFNQGDGYTSVGWRAHKDLLFDTLKLQSMANDADFERFKGVAHTTSGWWVLNAVDGALTLMDTEPADESRLEIISRSLEPTALDQQLRIALAPDDTKADDASIWQRP</sequence>
<dbReference type="OrthoDB" id="9808822at2"/>